<dbReference type="Proteomes" id="UP000325182">
    <property type="component" value="Unassembled WGS sequence"/>
</dbReference>
<dbReference type="AlphaFoldDB" id="A0A5D4M9I9"/>
<evidence type="ECO:0000313" key="3">
    <source>
        <dbReference type="Proteomes" id="UP000325182"/>
    </source>
</evidence>
<evidence type="ECO:0000313" key="2">
    <source>
        <dbReference type="EMBL" id="TYR98296.1"/>
    </source>
</evidence>
<feature type="transmembrane region" description="Helical" evidence="1">
    <location>
        <begin position="180"/>
        <end position="201"/>
    </location>
</feature>
<feature type="transmembrane region" description="Helical" evidence="1">
    <location>
        <begin position="141"/>
        <end position="159"/>
    </location>
</feature>
<dbReference type="InterPro" id="IPR010288">
    <property type="entry name" value="EcsB_ABC"/>
</dbReference>
<dbReference type="RefSeq" id="WP_148954487.1">
    <property type="nucleotide sequence ID" value="NZ_VTEG01000012.1"/>
</dbReference>
<feature type="transmembrane region" description="Helical" evidence="1">
    <location>
        <begin position="207"/>
        <end position="224"/>
    </location>
</feature>
<accession>A0A5D4M9I9</accession>
<dbReference type="Pfam" id="PF05975">
    <property type="entry name" value="EcsB"/>
    <property type="match status" value="1"/>
</dbReference>
<reference evidence="2 3" key="1">
    <citation type="submission" date="2019-08" db="EMBL/GenBank/DDBJ databases">
        <title>Bacillus genomes from the desert of Cuatro Cienegas, Coahuila.</title>
        <authorList>
            <person name="Olmedo-Alvarez G."/>
        </authorList>
    </citation>
    <scope>NUCLEOTIDE SEQUENCE [LARGE SCALE GENOMIC DNA]</scope>
    <source>
        <strain evidence="2 3">CH128b_4D</strain>
    </source>
</reference>
<sequence>MIASLMKRGKAVNSFRFFSRRYRDGFQFQYKAFKSVADWTVMLYLIIPSLVIGTMIYRSWWIDIPDWVEQIPFELFYLIPFLYILTGYFRTCLLEADQVFLVKHQKLILGLKKWGIFSSYAGTFLLTAAVGGLLAPFWLNHYTISFFSFMVYIVFLLSSKWSHMAVKGVLAGRKKDWKRTGLFLLAIVVQLQLWGTAYRLIAAGFDVILLLVSVGLAVLSLVLNRKRIFSKNTMKRNLHIEGILKVKWISLIFLFSQDVEKQPVSSERSKPWLFRKSQRIFKRQTPTFGYLELFTKVLIRNFTYSATYTQSIGVLSFSQIVLPALWLKLGAAALVALSIFAWNEWIWEKLVTKHPIGSKYSEKAEFIKVQSITRALAFIPYFAILAISMLHYFGVF</sequence>
<feature type="transmembrane region" description="Helical" evidence="1">
    <location>
        <begin position="75"/>
        <end position="93"/>
    </location>
</feature>
<proteinExistence type="predicted"/>
<feature type="transmembrane region" description="Helical" evidence="1">
    <location>
        <begin position="41"/>
        <end position="60"/>
    </location>
</feature>
<keyword evidence="1" id="KW-0472">Membrane</keyword>
<dbReference type="EMBL" id="VTEG01000012">
    <property type="protein sequence ID" value="TYR98296.1"/>
    <property type="molecule type" value="Genomic_DNA"/>
</dbReference>
<evidence type="ECO:0000256" key="1">
    <source>
        <dbReference type="SAM" id="Phobius"/>
    </source>
</evidence>
<gene>
    <name evidence="2" type="ORF">FZC84_15410</name>
</gene>
<dbReference type="GO" id="GO:0016020">
    <property type="term" value="C:membrane"/>
    <property type="evidence" value="ECO:0007669"/>
    <property type="project" value="InterPro"/>
</dbReference>
<organism evidence="2 3">
    <name type="scientific">Rossellomorea vietnamensis</name>
    <dbReference type="NCBI Taxonomy" id="218284"/>
    <lineage>
        <taxon>Bacteria</taxon>
        <taxon>Bacillati</taxon>
        <taxon>Bacillota</taxon>
        <taxon>Bacilli</taxon>
        <taxon>Bacillales</taxon>
        <taxon>Bacillaceae</taxon>
        <taxon>Rossellomorea</taxon>
    </lineage>
</organism>
<keyword evidence="1" id="KW-0812">Transmembrane</keyword>
<keyword evidence="1" id="KW-1133">Transmembrane helix</keyword>
<name>A0A5D4M9I9_9BACI</name>
<comment type="caution">
    <text evidence="2">The sequence shown here is derived from an EMBL/GenBank/DDBJ whole genome shotgun (WGS) entry which is preliminary data.</text>
</comment>
<feature type="transmembrane region" description="Helical" evidence="1">
    <location>
        <begin position="114"/>
        <end position="135"/>
    </location>
</feature>
<feature type="transmembrane region" description="Helical" evidence="1">
    <location>
        <begin position="320"/>
        <end position="342"/>
    </location>
</feature>
<feature type="transmembrane region" description="Helical" evidence="1">
    <location>
        <begin position="375"/>
        <end position="395"/>
    </location>
</feature>
<protein>
    <submittedName>
        <fullName evidence="2">Uncharacterized protein</fullName>
    </submittedName>
</protein>